<dbReference type="InterPro" id="IPR036249">
    <property type="entry name" value="Thioredoxin-like_sf"/>
</dbReference>
<dbReference type="SFLD" id="SFLDG01148">
    <property type="entry name" value="Xi_(cytGST)"/>
    <property type="match status" value="1"/>
</dbReference>
<dbReference type="InterPro" id="IPR016639">
    <property type="entry name" value="GST_Omega/GSH"/>
</dbReference>
<evidence type="ECO:0000313" key="5">
    <source>
        <dbReference type="EMBL" id="WOX06354.1"/>
    </source>
</evidence>
<dbReference type="InterPro" id="IPR004045">
    <property type="entry name" value="Glutathione_S-Trfase_N"/>
</dbReference>
<protein>
    <submittedName>
        <fullName evidence="5">Glutathione S-transferase C-terminal domain-containing protein</fullName>
    </submittedName>
</protein>
<dbReference type="KEGG" id="mpaf:R5R33_04290"/>
<dbReference type="InterPro" id="IPR040079">
    <property type="entry name" value="Glutathione_S-Trfase"/>
</dbReference>
<dbReference type="RefSeq" id="WP_318954811.1">
    <property type="nucleotide sequence ID" value="NZ_CP137555.1"/>
</dbReference>
<dbReference type="EMBL" id="CP137555">
    <property type="protein sequence ID" value="WOX06354.1"/>
    <property type="molecule type" value="Genomic_DNA"/>
</dbReference>
<reference evidence="5 6" key="1">
    <citation type="submission" date="2023-10" db="EMBL/GenBank/DDBJ databases">
        <title>Description of Microbulbifer bruguierae sp. nov., isolated from the sediments of mangrove plant Bruguiera sexangula and comparative genomic analyses of the genus Microbulbifer.</title>
        <authorList>
            <person name="Long M."/>
        </authorList>
    </citation>
    <scope>NUCLEOTIDE SEQUENCE [LARGE SCALE GENOMIC DNA]</scope>
    <source>
        <strain evidence="5 6">SPO729</strain>
    </source>
</reference>
<dbReference type="InterPro" id="IPR047047">
    <property type="entry name" value="GST_Omega-like_C"/>
</dbReference>
<dbReference type="Gene3D" id="1.20.1050.10">
    <property type="match status" value="1"/>
</dbReference>
<organism evidence="5 6">
    <name type="scientific">Microbulbifer pacificus</name>
    <dbReference type="NCBI Taxonomy" id="407164"/>
    <lineage>
        <taxon>Bacteria</taxon>
        <taxon>Pseudomonadati</taxon>
        <taxon>Pseudomonadota</taxon>
        <taxon>Gammaproteobacteria</taxon>
        <taxon>Cellvibrionales</taxon>
        <taxon>Microbulbiferaceae</taxon>
        <taxon>Microbulbifer</taxon>
    </lineage>
</organism>
<feature type="active site" description="Nucleophile" evidence="1">
    <location>
        <position position="63"/>
    </location>
</feature>
<dbReference type="Pfam" id="PF13410">
    <property type="entry name" value="GST_C_2"/>
    <property type="match status" value="1"/>
</dbReference>
<evidence type="ECO:0000256" key="2">
    <source>
        <dbReference type="PIRSR" id="PIRSR015753-2"/>
    </source>
</evidence>
<dbReference type="GO" id="GO:0005737">
    <property type="term" value="C:cytoplasm"/>
    <property type="evidence" value="ECO:0007669"/>
    <property type="project" value="TreeGrafter"/>
</dbReference>
<dbReference type="SUPFAM" id="SSF52833">
    <property type="entry name" value="Thioredoxin-like"/>
    <property type="match status" value="1"/>
</dbReference>
<feature type="site" description="Lowers pKa of active site Cys" evidence="3">
    <location>
        <position position="296"/>
    </location>
</feature>
<dbReference type="Gene3D" id="3.40.30.10">
    <property type="entry name" value="Glutaredoxin"/>
    <property type="match status" value="1"/>
</dbReference>
<evidence type="ECO:0000256" key="1">
    <source>
        <dbReference type="PIRSR" id="PIRSR015753-1"/>
    </source>
</evidence>
<name>A0AAU0N042_9GAMM</name>
<dbReference type="PIRSF" id="PIRSF015753">
    <property type="entry name" value="GST"/>
    <property type="match status" value="1"/>
</dbReference>
<dbReference type="AlphaFoldDB" id="A0AAU0N042"/>
<evidence type="ECO:0000256" key="3">
    <source>
        <dbReference type="PIRSR" id="PIRSR015753-3"/>
    </source>
</evidence>
<feature type="domain" description="GST C-terminal" evidence="4">
    <location>
        <begin position="171"/>
        <end position="296"/>
    </location>
</feature>
<dbReference type="Pfam" id="PF13409">
    <property type="entry name" value="GST_N_2"/>
    <property type="match status" value="1"/>
</dbReference>
<dbReference type="InterPro" id="IPR036282">
    <property type="entry name" value="Glutathione-S-Trfase_C_sf"/>
</dbReference>
<dbReference type="SFLD" id="SFLDG01206">
    <property type="entry name" value="Xi.1"/>
    <property type="match status" value="1"/>
</dbReference>
<dbReference type="PANTHER" id="PTHR32419:SF6">
    <property type="entry name" value="GLUTATHIONE S-TRANSFERASE OMEGA-LIKE 1-RELATED"/>
    <property type="match status" value="1"/>
</dbReference>
<dbReference type="InterPro" id="IPR010987">
    <property type="entry name" value="Glutathione-S-Trfase_C-like"/>
</dbReference>
<evidence type="ECO:0000313" key="6">
    <source>
        <dbReference type="Proteomes" id="UP001302477"/>
    </source>
</evidence>
<dbReference type="GO" id="GO:0004364">
    <property type="term" value="F:glutathione transferase activity"/>
    <property type="evidence" value="ECO:0007669"/>
    <property type="project" value="InterPro"/>
</dbReference>
<accession>A0AAU0N042</accession>
<feature type="binding site" evidence="2">
    <location>
        <begin position="129"/>
        <end position="132"/>
    </location>
    <ligand>
        <name>glutathione</name>
        <dbReference type="ChEBI" id="CHEBI:57925"/>
    </ligand>
</feature>
<dbReference type="PANTHER" id="PTHR32419">
    <property type="entry name" value="GLUTATHIONYL-HYDROQUINONE REDUCTASE"/>
    <property type="match status" value="1"/>
</dbReference>
<feature type="site" description="Lowers pKa of active site Cys" evidence="3">
    <location>
        <position position="253"/>
    </location>
</feature>
<dbReference type="CDD" id="cd03190">
    <property type="entry name" value="GST_C_Omega_like"/>
    <property type="match status" value="1"/>
</dbReference>
<dbReference type="SFLD" id="SFLDS00019">
    <property type="entry name" value="Glutathione_Transferase_(cytos"/>
    <property type="match status" value="1"/>
</dbReference>
<dbReference type="PROSITE" id="PS50405">
    <property type="entry name" value="GST_CTER"/>
    <property type="match status" value="1"/>
</dbReference>
<dbReference type="Proteomes" id="UP001302477">
    <property type="component" value="Chromosome"/>
</dbReference>
<feature type="active site" description="Proton donor/acceptor" evidence="1">
    <location>
        <position position="194"/>
    </location>
</feature>
<sequence length="315" mass="35029">MLVSGAWKENWQPVQQADDDGRFIRQTSSFRNWVTVEGSAGVTGSAGFKAEAGRYHLYVAYICPWASRALMARELKGLADVVSVSVVNPVLTDQGWAFGGFVGSDADELNGARYMHELYTHADPTFTGRATVPVLWDKHTGTIVNNESADIVRMLNSAFSQIHDSGPDLYPAALEAEINVLNSYLYSELNNGVYQAGFATTQFAYREAYTRVFAALDAMESRLADGRQYLFGDAFTESDIRLFVTLVRFDAAYYSLFKCNRNSIREMPNLHRYMHRILSLEGISDTVRLEHIKAGYYSIKALNPTGIVPEGPGSL</sequence>
<gene>
    <name evidence="5" type="ORF">R5R33_04290</name>
</gene>
<dbReference type="SUPFAM" id="SSF47616">
    <property type="entry name" value="GST C-terminal domain-like"/>
    <property type="match status" value="1"/>
</dbReference>
<feature type="binding site" evidence="2">
    <location>
        <position position="96"/>
    </location>
    <ligand>
        <name>glutathione</name>
        <dbReference type="ChEBI" id="CHEBI:57925"/>
    </ligand>
</feature>
<evidence type="ECO:0000259" key="4">
    <source>
        <dbReference type="PROSITE" id="PS50405"/>
    </source>
</evidence>
<keyword evidence="6" id="KW-1185">Reference proteome</keyword>
<proteinExistence type="predicted"/>
<feature type="binding site" evidence="2">
    <location>
        <begin position="147"/>
        <end position="148"/>
    </location>
    <ligand>
        <name>glutathione</name>
        <dbReference type="ChEBI" id="CHEBI:57925"/>
    </ligand>
</feature>